<name>A0A6B0S3Y3_9CETA</name>
<feature type="region of interest" description="Disordered" evidence="24">
    <location>
        <begin position="1855"/>
        <end position="1878"/>
    </location>
</feature>
<dbReference type="GO" id="GO:0005672">
    <property type="term" value="C:transcription factor TFIIA complex"/>
    <property type="evidence" value="ECO:0007669"/>
    <property type="project" value="InterPro"/>
</dbReference>
<comment type="similarity">
    <text evidence="5">Belongs to the Stoned B family.</text>
</comment>
<dbReference type="InterPro" id="IPR004855">
    <property type="entry name" value="TFIIA_asu/bsu"/>
</dbReference>
<evidence type="ECO:0000256" key="15">
    <source>
        <dbReference type="ARBA" id="ARBA00023163"/>
    </source>
</evidence>
<evidence type="ECO:0000256" key="1">
    <source>
        <dbReference type="ARBA" id="ARBA00004123"/>
    </source>
</evidence>
<evidence type="ECO:0000313" key="28">
    <source>
        <dbReference type="Proteomes" id="UP000322234"/>
    </source>
</evidence>
<keyword evidence="15" id="KW-0804">Transcription</keyword>
<keyword evidence="16" id="KW-0539">Nucleus</keyword>
<evidence type="ECO:0000313" key="27">
    <source>
        <dbReference type="EMBL" id="MXQ96101.1"/>
    </source>
</evidence>
<evidence type="ECO:0000256" key="18">
    <source>
        <dbReference type="ARBA" id="ARBA00031617"/>
    </source>
</evidence>
<organism evidence="27 28">
    <name type="scientific">Bos mutus</name>
    <name type="common">wild yak</name>
    <dbReference type="NCBI Taxonomy" id="72004"/>
    <lineage>
        <taxon>Eukaryota</taxon>
        <taxon>Metazoa</taxon>
        <taxon>Chordata</taxon>
        <taxon>Craniata</taxon>
        <taxon>Vertebrata</taxon>
        <taxon>Euteleostomi</taxon>
        <taxon>Mammalia</taxon>
        <taxon>Eutheria</taxon>
        <taxon>Laurasiatheria</taxon>
        <taxon>Artiodactyla</taxon>
        <taxon>Ruminantia</taxon>
        <taxon>Pecora</taxon>
        <taxon>Bovidae</taxon>
        <taxon>Bovinae</taxon>
        <taxon>Bos</taxon>
    </lineage>
</organism>
<dbReference type="PANTHER" id="PTHR21448:SF0">
    <property type="entry name" value="PROTEIN PHOSPHATASE 1 REGULATORY SUBUNIT 21"/>
    <property type="match status" value="1"/>
</dbReference>
<evidence type="ECO:0000256" key="5">
    <source>
        <dbReference type="ARBA" id="ARBA00005579"/>
    </source>
</evidence>
<sequence>MASAELQGKYQKLAQEYSKLRAQNQVLKKGVVDEQANSAALKEQLKMKDQSLRKLQQEMDSLTFRNLQLAKRVELLQDELALSEPRGKKNKKSGESSSQLSQEQKSVFDEDLQKKIEENERLHIQFFEADEQHKHVEAELRSRLSTLEMEAAQHQAVVDGLTRKYMETIEKLQNDKAKLEVKSQTLEKEAKECRLRTEECQLQLKNLHEDLSSRLEESLSIISEKVPFNDTKYSQYNALNVPVHNRRHQLKMRDIAGQALAFVQDLVKALLNFHTYTEQRIQIFPIDSAIDTISPLNQKFSQYLHENASYVRPLEEGMLHLFESITEDTVTVLETTVKLKTFSEHLTSYICFLRKILPYQLKSLEEECEASLCTSALRARNLELSQDMKKMTAVFEKLQTYIALLALPSTEPDGLLRTNYSCVLTNVGAALHGFHDVMKDISKHYSQKATIELELPTTTQKLITTNDCILSSVVALTNGAGKIASFFSNNVDYFVASLSYGPKTGSGFISPLSAECMLQYKKKAAAYMKALRKPLLESVPYEEALANRRVLLSSTESREGLAQQVQQSLEKISKLEQEKEHWMLEAQLAKIKLEKENQRIADKLKSTSSGQVVGVAQEKAAVATATGQEEASAKAVPEPVHSASEIGILTRTSDSEAPDVESREDLIRNHYMTRIVELTSQLQLADSKSVHFYAECRALSKRLALAEKSKEALTEEMKVASQSISRLQDELTTTKRSYEDQLSMMSDHLCSMNETLSKQREEIDTLKMSSKKQLFYCAFLGTVLALQEPIRNWDESEPGFSISTVDKMWPPFPAGSGDGSGEKISAGWNSETTYLIHWQDHSLIPKMCSTNPGNWVTFDDDPTFQSSQKSKNFPLENQGICRPNGLKLNLSGAKEFPSGSSSTSSTPLSSPIIDFYFSPGPPSNSPLSTPTKDFPGFPGIPKAGTHVLYPIPESSSNSPLTTATGSSSLATKPTCFSQASLPSDHSCIHPASKVGLADEMSPHQAEGFQSDTPQFQYFREDCAFSSPFWKDEGSASQLTFDPPGSRKIFPSRDKEVPVDQKGLNQCSLNYICEKLEYLQSAENQDSFGNLSMQCLYAEDPASSFVPHMLFRSQPKAGWSFMMRIPEKKNMMSSRQWGPIFLKVLPGGILQMYYEKGLEKPFKELQLDPYCRLSEPKVENFSMAGKIHTVKIEHVSYTEKRKYHSKTEVVHEPDIEQMLKLGSTEYHDFLDFLTTMEEELIRLPAVSKPKKNYEEQEIFLEIVDNFWGKITKEEGKLVESAVITQISCLCFVNGNTECFLTLNDHELQKRNERYFEKDPEKKGIDILDYHFHKCVKAQEFEQSRIIKFVPLDACRFELMRFKTSHSGEDLPFSLKSVVVVQGAYVELQAFVNMAPLVQRPSHAGSLRSCDNIMIHFPVPSQWIKALWTMNLQRQKSLKAKMNRRACLGSLHELESEPVIQVTVGSAKYESAYRAVVWKIDRLPDKNSSPDHPHCLSYKLELGSDQEIPSDWYPFATIQFGILDTTASRTEVRSLGVESDVQPQKHIHHRACYNIQAKLYRSVIEDVIEGVRDLFAEEGVEEQVLKDLKQLWETKVLQSKATEDFFRNSVHSPLFTLQLPHSLHQTLQSSAASFVIPAGRTRPSFTAAELGTSNSSASFTFPGYPIHVPVGVTQQTASAHLYKVSVPFMVTQTSERASILQHPVQQVFQLLGQPSIIQTSIPQLNPCFLQATTEKSLRMETVLQQPIVLPSETVDRKHLENTTSDILVPPGNEHKTISEALLNQLVSSQYISFPGGVFIPQVSQTDSIVEPVLWVSARMTQNLHGPLSTSPQGAQHQHVLEAQPSVLKNRLCGCDSVKQPRNTEEPSSLPVSEKDSSSEMDLSIRVTDGDVNEIIQIGGTGDTSSNDEIGNTRDVDENGLLGIIDAGDLKVTEEETGSVSNEDSSVNSSDNEDPEIDLLEEDPLNSGDDVSEQDVPDLFDMDNVIVCQYDKIHRSKDKWKFYLKDGVMCFGGRDYVFAKAIGDAEW</sequence>
<dbReference type="FunFam" id="2.60.40.1170:FF:000017">
    <property type="entry name" value="stonin-1 isoform X2"/>
    <property type="match status" value="1"/>
</dbReference>
<evidence type="ECO:0000256" key="19">
    <source>
        <dbReference type="ARBA" id="ARBA00044824"/>
    </source>
</evidence>
<dbReference type="SUPFAM" id="SSF49447">
    <property type="entry name" value="Second domain of Mu2 adaptin subunit (ap50) of ap2 adaptor"/>
    <property type="match status" value="1"/>
</dbReference>
<dbReference type="CDD" id="cd07976">
    <property type="entry name" value="TFIIA_alpha_beta_like"/>
    <property type="match status" value="2"/>
</dbReference>
<evidence type="ECO:0000256" key="17">
    <source>
        <dbReference type="ARBA" id="ARBA00031361"/>
    </source>
</evidence>
<dbReference type="InterPro" id="IPR012320">
    <property type="entry name" value="SHD_dom"/>
</dbReference>
<comment type="similarity">
    <text evidence="6">Belongs to the TFIIA subunit 1 family.</text>
</comment>
<dbReference type="Pfam" id="PF00928">
    <property type="entry name" value="Adap_comp_sub"/>
    <property type="match status" value="1"/>
</dbReference>
<dbReference type="SMART" id="SM01371">
    <property type="entry name" value="TFIIA"/>
    <property type="match status" value="1"/>
</dbReference>
<feature type="coiled-coil region" evidence="23">
    <location>
        <begin position="144"/>
        <end position="196"/>
    </location>
</feature>
<evidence type="ECO:0000259" key="26">
    <source>
        <dbReference type="PROSITE" id="PS51072"/>
    </source>
</evidence>
<feature type="compositionally biased region" description="Low complexity" evidence="24">
    <location>
        <begin position="958"/>
        <end position="967"/>
    </location>
</feature>
<feature type="coiled-coil region" evidence="23">
    <location>
        <begin position="558"/>
        <end position="592"/>
    </location>
</feature>
<keyword evidence="12" id="KW-0805">Transcription regulation</keyword>
<comment type="function">
    <text evidence="20">May be involved in the endocytic machinery.</text>
</comment>
<dbReference type="Gene3D" id="2.60.40.1170">
    <property type="entry name" value="Mu homology domain, subdomain B"/>
    <property type="match status" value="2"/>
</dbReference>
<dbReference type="GO" id="GO:0005769">
    <property type="term" value="C:early endosome"/>
    <property type="evidence" value="ECO:0007669"/>
    <property type="project" value="UniProtKB-SubCell"/>
</dbReference>
<evidence type="ECO:0000256" key="6">
    <source>
        <dbReference type="ARBA" id="ARBA00010059"/>
    </source>
</evidence>
<evidence type="ECO:0000256" key="4">
    <source>
        <dbReference type="ARBA" id="ARBA00004496"/>
    </source>
</evidence>
<dbReference type="InterPro" id="IPR009088">
    <property type="entry name" value="TFIIA_b-brl"/>
</dbReference>
<evidence type="ECO:0000256" key="7">
    <source>
        <dbReference type="ARBA" id="ARBA00020102"/>
    </source>
</evidence>
<keyword evidence="10" id="KW-0967">Endosome</keyword>
<feature type="compositionally biased region" description="Low complexity" evidence="24">
    <location>
        <begin position="95"/>
        <end position="104"/>
    </location>
</feature>
<dbReference type="SUPFAM" id="SSF50784">
    <property type="entry name" value="Transcription factor IIA (TFIIA), beta-barrel domain"/>
    <property type="match status" value="1"/>
</dbReference>
<evidence type="ECO:0000256" key="10">
    <source>
        <dbReference type="ARBA" id="ARBA00022753"/>
    </source>
</evidence>
<dbReference type="InterPro" id="IPR036168">
    <property type="entry name" value="AP2_Mu_C_sf"/>
</dbReference>
<feature type="domain" description="SHD" evidence="25">
    <location>
        <begin position="1117"/>
        <end position="1250"/>
    </location>
</feature>
<evidence type="ECO:0000256" key="9">
    <source>
        <dbReference type="ARBA" id="ARBA00022583"/>
    </source>
</evidence>
<evidence type="ECO:0000256" key="14">
    <source>
        <dbReference type="ARBA" id="ARBA00023136"/>
    </source>
</evidence>
<evidence type="ECO:0000256" key="12">
    <source>
        <dbReference type="ARBA" id="ARBA00023015"/>
    </source>
</evidence>
<dbReference type="SMART" id="SM01254">
    <property type="entry name" value="KLRAQ"/>
    <property type="match status" value="1"/>
</dbReference>
<evidence type="ECO:0000256" key="22">
    <source>
        <dbReference type="ARBA" id="ARBA00080236"/>
    </source>
</evidence>
<proteinExistence type="inferred from homology"/>
<dbReference type="SUPFAM" id="SSF47396">
    <property type="entry name" value="Transcription factor IIA (TFIIA), alpha-helical domain"/>
    <property type="match status" value="1"/>
</dbReference>
<dbReference type="InterPro" id="IPR019343">
    <property type="entry name" value="PPP1R21_N"/>
</dbReference>
<dbReference type="FunFam" id="1.10.287.100:FF:000001">
    <property type="entry name" value="Transcription initiation factor IIA subunit"/>
    <property type="match status" value="1"/>
</dbReference>
<keyword evidence="13 23" id="KW-0175">Coiled coil</keyword>
<keyword evidence="14" id="KW-0472">Membrane</keyword>
<comment type="caution">
    <text evidence="27">The sequence shown here is derived from an EMBL/GenBank/DDBJ whole genome shotgun (WGS) entry which is preliminary data.</text>
</comment>
<evidence type="ECO:0000256" key="3">
    <source>
        <dbReference type="ARBA" id="ARBA00004412"/>
    </source>
</evidence>
<evidence type="ECO:0000256" key="8">
    <source>
        <dbReference type="ARBA" id="ARBA00022490"/>
    </source>
</evidence>
<dbReference type="GO" id="GO:0016020">
    <property type="term" value="C:membrane"/>
    <property type="evidence" value="ECO:0007669"/>
    <property type="project" value="UniProtKB-SubCell"/>
</dbReference>
<dbReference type="FunFam" id="2.30.18.10:FF:000002">
    <property type="entry name" value="Transcription initiation factor IIA subunit 1"/>
    <property type="match status" value="1"/>
</dbReference>
<dbReference type="Gene3D" id="1.10.287.100">
    <property type="match status" value="1"/>
</dbReference>
<evidence type="ECO:0000256" key="2">
    <source>
        <dbReference type="ARBA" id="ARBA00004370"/>
    </source>
</evidence>
<comment type="subcellular location">
    <subcellularLocation>
        <location evidence="4">Cytoplasm</location>
    </subcellularLocation>
    <subcellularLocation>
        <location evidence="3">Early endosome</location>
    </subcellularLocation>
    <subcellularLocation>
        <location evidence="2">Membrane</location>
    </subcellularLocation>
    <subcellularLocation>
        <location evidence="1">Nucleus</location>
    </subcellularLocation>
</comment>
<evidence type="ECO:0000256" key="23">
    <source>
        <dbReference type="SAM" id="Coils"/>
    </source>
</evidence>
<protein>
    <recommendedName>
        <fullName evidence="7">Protein phosphatase 1 regulatory subunit 21</fullName>
    </recommendedName>
    <alternativeName>
        <fullName evidence="18">Coiled-coil domain-containing protein 128</fullName>
    </alternativeName>
    <alternativeName>
        <fullName evidence="19">Ferry endosomal RAB5 effector complex subunit 2</fullName>
    </alternativeName>
    <alternativeName>
        <fullName evidence="17">KLRAQ motif-containing protein 1</fullName>
    </alternativeName>
    <alternativeName>
        <fullName evidence="22">Stoned B-like factor</fullName>
    </alternativeName>
    <alternativeName>
        <fullName evidence="21">Stonin-1</fullName>
    </alternativeName>
</protein>
<dbReference type="GO" id="GO:0006367">
    <property type="term" value="P:transcription initiation at RNA polymerase II promoter"/>
    <property type="evidence" value="ECO:0007669"/>
    <property type="project" value="InterPro"/>
</dbReference>
<keyword evidence="11" id="KW-0694">RNA-binding</keyword>
<dbReference type="Gene3D" id="2.30.18.10">
    <property type="entry name" value="Transcription factor IIA (TFIIA), beta-barrel domain"/>
    <property type="match status" value="1"/>
</dbReference>
<dbReference type="Pfam" id="PF21636">
    <property type="entry name" value="PPP1R21_C"/>
    <property type="match status" value="1"/>
</dbReference>
<dbReference type="InterPro" id="IPR040024">
    <property type="entry name" value="PPP1R21"/>
</dbReference>
<keyword evidence="8" id="KW-0963">Cytoplasm</keyword>
<feature type="compositionally biased region" description="Acidic residues" evidence="24">
    <location>
        <begin position="1948"/>
        <end position="1973"/>
    </location>
</feature>
<reference evidence="27" key="1">
    <citation type="submission" date="2019-10" db="EMBL/GenBank/DDBJ databases">
        <title>The sequence and de novo assembly of the wild yak genome.</title>
        <authorList>
            <person name="Liu Y."/>
        </authorList>
    </citation>
    <scope>NUCLEOTIDE SEQUENCE [LARGE SCALE GENOMIC DNA]</scope>
    <source>
        <strain evidence="27">WY2019</strain>
    </source>
</reference>
<dbReference type="PROSITE" id="PS51070">
    <property type="entry name" value="SHD"/>
    <property type="match status" value="1"/>
</dbReference>
<dbReference type="PROSITE" id="PS51072">
    <property type="entry name" value="MHD"/>
    <property type="match status" value="1"/>
</dbReference>
<evidence type="ECO:0000259" key="25">
    <source>
        <dbReference type="PROSITE" id="PS51070"/>
    </source>
</evidence>
<dbReference type="EMBL" id="VBQZ03000153">
    <property type="protein sequence ID" value="MXQ96101.1"/>
    <property type="molecule type" value="Genomic_DNA"/>
</dbReference>
<dbReference type="Pfam" id="PF10205">
    <property type="entry name" value="KLRAQ"/>
    <property type="match status" value="1"/>
</dbReference>
<dbReference type="GO" id="GO:0006897">
    <property type="term" value="P:endocytosis"/>
    <property type="evidence" value="ECO:0007669"/>
    <property type="project" value="UniProtKB-KW"/>
</dbReference>
<evidence type="ECO:0000256" key="13">
    <source>
        <dbReference type="ARBA" id="ARBA00023054"/>
    </source>
</evidence>
<evidence type="ECO:0000256" key="21">
    <source>
        <dbReference type="ARBA" id="ARBA00073687"/>
    </source>
</evidence>
<accession>A0A6B0S3Y3</accession>
<feature type="region of interest" description="Disordered" evidence="24">
    <location>
        <begin position="1929"/>
        <end position="1973"/>
    </location>
</feature>
<keyword evidence="28" id="KW-1185">Reference proteome</keyword>
<dbReference type="Pfam" id="PF03153">
    <property type="entry name" value="TFIIA"/>
    <property type="match status" value="1"/>
</dbReference>
<feature type="coiled-coil region" evidence="23">
    <location>
        <begin position="3"/>
        <end position="72"/>
    </location>
</feature>
<dbReference type="InterPro" id="IPR049372">
    <property type="entry name" value="PPP1R21_C"/>
</dbReference>
<feature type="coiled-coil region" evidence="23">
    <location>
        <begin position="696"/>
        <end position="730"/>
    </location>
</feature>
<evidence type="ECO:0000256" key="16">
    <source>
        <dbReference type="ARBA" id="ARBA00023242"/>
    </source>
</evidence>
<evidence type="ECO:0000256" key="11">
    <source>
        <dbReference type="ARBA" id="ARBA00022884"/>
    </source>
</evidence>
<dbReference type="InterPro" id="IPR019348">
    <property type="entry name" value="PPP1R21_six_helix"/>
</dbReference>
<feature type="compositionally biased region" description="Low complexity" evidence="24">
    <location>
        <begin position="1936"/>
        <end position="1947"/>
    </location>
</feature>
<dbReference type="Proteomes" id="UP000322234">
    <property type="component" value="Unassembled WGS sequence"/>
</dbReference>
<feature type="region of interest" description="Disordered" evidence="24">
    <location>
        <begin position="948"/>
        <end position="967"/>
    </location>
</feature>
<feature type="domain" description="MHD" evidence="26">
    <location>
        <begin position="1254"/>
        <end position="1561"/>
    </location>
</feature>
<evidence type="ECO:0000256" key="24">
    <source>
        <dbReference type="SAM" id="MobiDB-lite"/>
    </source>
</evidence>
<keyword evidence="9" id="KW-0254">Endocytosis</keyword>
<evidence type="ECO:0000256" key="20">
    <source>
        <dbReference type="ARBA" id="ARBA00059680"/>
    </source>
</evidence>
<dbReference type="InterPro" id="IPR028565">
    <property type="entry name" value="MHD"/>
</dbReference>
<dbReference type="Pfam" id="PF10212">
    <property type="entry name" value="PPP1R21_helical"/>
    <property type="match status" value="1"/>
</dbReference>
<feature type="region of interest" description="Disordered" evidence="24">
    <location>
        <begin position="84"/>
        <end position="104"/>
    </location>
</feature>
<dbReference type="GO" id="GO:0003723">
    <property type="term" value="F:RNA binding"/>
    <property type="evidence" value="ECO:0007669"/>
    <property type="project" value="UniProtKB-KW"/>
</dbReference>
<dbReference type="PANTHER" id="PTHR21448">
    <property type="entry name" value="SMOOTH MUSCLE MYOSIN HEAVY CHAIN-RELATED"/>
    <property type="match status" value="1"/>
</dbReference>
<gene>
    <name evidence="27" type="ORF">E5288_WYG015583</name>
</gene>